<sequence length="515" mass="57539">MAFVARRNSEGKVVDRVVLTGRSKVSSPLLSLSDEESDAETLQSYSGRTEGAPTVRYTGSHMMNDDCETDVESACIYDCGESIRDTDGESMANYTIRYEDPCCGAVGQDSGYGELESDCENGKCEAEAETDADADVATIKCWRDTKSIASEEERETVTDTETLQLRAELSSLASFESSTVCGKTGLTGIGGSLGNLSTMTPNKLDSVTDQMMNLDLTMGAETSLSRRTYILGENTVRGEYCASPMPGSRRDDCSSTDSTCSWSDMYANAIQHSESRSNFVPSLSLNMSETTSSGTSTYYRALDDDKVERQGQVAYEDWLCRKERQKQQKLLAAKQERERREEEAALRQRLSQERFDAWCKQKTQQKKQAVSGSSSMSSLKSTQKSAQRDASKNKLKGAQKILAKSAEKSTAKSPTNQGPPDPKAHLEEWERLKDKQQQRERERLRKQQEAKMRTEQMRKRKSEMAWENWMKSVQTRPKPVPLNQGLDTLRGTVSNIYINPIEWVSNIDVNDSRGN</sequence>
<dbReference type="Pfam" id="PF13904">
    <property type="entry name" value="CCDC34"/>
    <property type="match status" value="1"/>
</dbReference>
<evidence type="ECO:0000313" key="5">
    <source>
        <dbReference type="RefSeq" id="XP_030380561.1"/>
    </source>
</evidence>
<evidence type="ECO:0000256" key="1">
    <source>
        <dbReference type="SAM" id="Coils"/>
    </source>
</evidence>
<feature type="coiled-coil region" evidence="1">
    <location>
        <begin position="323"/>
        <end position="353"/>
    </location>
</feature>
<gene>
    <name evidence="5" type="primary">LOC115628540</name>
</gene>
<proteinExistence type="predicted"/>
<protein>
    <submittedName>
        <fullName evidence="5">Inner centromere protein A</fullName>
    </submittedName>
</protein>
<evidence type="ECO:0000256" key="2">
    <source>
        <dbReference type="SAM" id="MobiDB-lite"/>
    </source>
</evidence>
<feature type="region of interest" description="Disordered" evidence="2">
    <location>
        <begin position="363"/>
        <end position="463"/>
    </location>
</feature>
<name>A0A6J2TVI2_DROLE</name>
<dbReference type="AlphaFoldDB" id="A0A6J2TVI2"/>
<reference evidence="5" key="1">
    <citation type="submission" date="2025-08" db="UniProtKB">
        <authorList>
            <consortium name="RefSeq"/>
        </authorList>
    </citation>
    <scope>IDENTIFICATION</scope>
    <source>
        <strain evidence="5">11010-0011.00</strain>
        <tissue evidence="5">Whole body</tissue>
    </source>
</reference>
<dbReference type="InterPro" id="IPR025259">
    <property type="entry name" value="CCDC34/181"/>
</dbReference>
<dbReference type="Proteomes" id="UP000504634">
    <property type="component" value="Unplaced"/>
</dbReference>
<dbReference type="GeneID" id="115628540"/>
<keyword evidence="4" id="KW-1185">Reference proteome</keyword>
<dbReference type="InterPro" id="IPR045323">
    <property type="entry name" value="CCDC34"/>
</dbReference>
<evidence type="ECO:0000259" key="3">
    <source>
        <dbReference type="Pfam" id="PF13904"/>
    </source>
</evidence>
<dbReference type="PANTHER" id="PTHR23247">
    <property type="entry name" value="NY-REN-41 ANTIGEN L15 -RELATED"/>
    <property type="match status" value="1"/>
</dbReference>
<feature type="compositionally biased region" description="Basic and acidic residues" evidence="2">
    <location>
        <begin position="422"/>
        <end position="457"/>
    </location>
</feature>
<accession>A0A6J2TVI2</accession>
<dbReference type="PANTHER" id="PTHR23247:SF2">
    <property type="entry name" value="COILED-COIL DOMAIN-CONTAINING PROTEIN 34"/>
    <property type="match status" value="1"/>
</dbReference>
<evidence type="ECO:0000313" key="4">
    <source>
        <dbReference type="Proteomes" id="UP000504634"/>
    </source>
</evidence>
<dbReference type="RefSeq" id="XP_030380561.1">
    <property type="nucleotide sequence ID" value="XM_030524701.1"/>
</dbReference>
<feature type="region of interest" description="Disordered" evidence="2">
    <location>
        <begin position="30"/>
        <end position="51"/>
    </location>
</feature>
<keyword evidence="1" id="KW-0175">Coiled coil</keyword>
<feature type="domain" description="Coiled-coil" evidence="3">
    <location>
        <begin position="312"/>
        <end position="503"/>
    </location>
</feature>
<dbReference type="OrthoDB" id="6591885at2759"/>
<feature type="compositionally biased region" description="Low complexity" evidence="2">
    <location>
        <begin position="366"/>
        <end position="385"/>
    </location>
</feature>
<organism evidence="4 5">
    <name type="scientific">Drosophila lebanonensis</name>
    <name type="common">Fruit fly</name>
    <name type="synonym">Scaptodrosophila lebanonensis</name>
    <dbReference type="NCBI Taxonomy" id="7225"/>
    <lineage>
        <taxon>Eukaryota</taxon>
        <taxon>Metazoa</taxon>
        <taxon>Ecdysozoa</taxon>
        <taxon>Arthropoda</taxon>
        <taxon>Hexapoda</taxon>
        <taxon>Insecta</taxon>
        <taxon>Pterygota</taxon>
        <taxon>Neoptera</taxon>
        <taxon>Endopterygota</taxon>
        <taxon>Diptera</taxon>
        <taxon>Brachycera</taxon>
        <taxon>Muscomorpha</taxon>
        <taxon>Ephydroidea</taxon>
        <taxon>Drosophilidae</taxon>
        <taxon>Scaptodrosophila</taxon>
    </lineage>
</organism>